<dbReference type="GO" id="GO:0006508">
    <property type="term" value="P:proteolysis"/>
    <property type="evidence" value="ECO:0007669"/>
    <property type="project" value="UniProtKB-KW"/>
</dbReference>
<dbReference type="KEGG" id="kme:H0A61_00772"/>
<comment type="similarity">
    <text evidence="1 5 6">Belongs to the peptidase S8 family.</text>
</comment>
<dbReference type="InterPro" id="IPR023827">
    <property type="entry name" value="Peptidase_S8_Asp-AS"/>
</dbReference>
<dbReference type="EC" id="3.4.21.62" evidence="9"/>
<dbReference type="PANTHER" id="PTHR43806:SF11">
    <property type="entry name" value="CEREVISIN-RELATED"/>
    <property type="match status" value="1"/>
</dbReference>
<evidence type="ECO:0000313" key="10">
    <source>
        <dbReference type="Proteomes" id="UP000662904"/>
    </source>
</evidence>
<dbReference type="GO" id="GO:0004252">
    <property type="term" value="F:serine-type endopeptidase activity"/>
    <property type="evidence" value="ECO:0007669"/>
    <property type="project" value="UniProtKB-UniRule"/>
</dbReference>
<dbReference type="AlphaFoldDB" id="A0A8A0RLF5"/>
<sequence length="1055" mass="117195">MKRKFKWLFLTIFIITISNTASLTGVLSQEPGEITINSLHFNVVEREESPLAYLHGFHGFKEPQNSLSITKREIGAADFTLESGADGRGVIVAVIDTGVDAAHPDLKETTTGETKIVDWVDFTDEGLVDTRYKSVKVDGYINTFKGRVRIGGIESKSGAYYYGFLYENQLDERGFIEMDLNRDGDDEDFFLILVTDPNIPGFYDTVYVDTDRDGDLTDEIPMKVYSKGHQVNYFGKDDQTTEEVEMSSFVIAHIEPDGQKVKIGFDGNGHGTHVAGIIGANGKITGVAPGAKIMALKALGSSGDGSWDSISRAMEYAATMGADVINISIGTLLSSGAGTSVQAQKINYLSSRYNVVFVIAAGNDGPGIGTSLTPGDRIEAITVGAYISPEIWKLNYNCDVKSEGLWYFSAMGPRLDGSITPNVIAPGSAVSTVNIWDNGGYFLLDGTSMAAPHVSGSIALLINRAKEENISCNYQTLRRALEMGARFLDGYTTAEQGFGLIDVKRAWEHLKNLKSLPKLSATVYNPFTQTGNGIYFRGEVPEGLFISLTNFDSNTPLTVDLKSAVPWMKPDRQKVILPKGKSRQIKLGLTLPEKPGLYTAILTGDDPNTYGRDMELPVTVIIPFEFGGSSNYVFEKEDSLSPAKWNRYFFNIPAHMDKFIVQIETPKDQEGIHRGRVRLHIIDPSGREVDRSEYIGLDLTQSKDRASIEIEKPEEGVWEIVVYCDPVLADFALDHSIYRISAEIKGISWSESSWDIIILEGERVKGVYQEFELENHFGDFSGKVIGMGLADIKGGVKKLELEVFQNEITTGPIIDVPPGTLKLMISLEGYQDPGVDIDLYLYYYNTKRGEWEEIAQSAVFNDWREWIEIFYPQPGQYIAYLDGYKIPRGNTRVEYLQQILEDKGLINVENTEALWKKGEIWRVPVNLTLPDVPGTYLGYLMVENTDNGKVVSALPVRVYINQKELLVDAIPAERIPGKGLNVNLTVRDSLTKRPVNTVVHINGRVYEVKNGKGTVCLPDGQSRYFLNISIDHKEYAPYNRTFIIDNPINIPLSIQ</sequence>
<dbReference type="PROSITE" id="PS00137">
    <property type="entry name" value="SUBTILASE_HIS"/>
    <property type="match status" value="1"/>
</dbReference>
<dbReference type="InterPro" id="IPR015500">
    <property type="entry name" value="Peptidase_S8_subtilisin-rel"/>
</dbReference>
<feature type="active site" description="Charge relay system" evidence="5">
    <location>
        <position position="270"/>
    </location>
</feature>
<dbReference type="RefSeq" id="WP_206708664.1">
    <property type="nucleotide sequence ID" value="NZ_CP059066.1"/>
</dbReference>
<evidence type="ECO:0000256" key="5">
    <source>
        <dbReference type="PROSITE-ProRule" id="PRU01240"/>
    </source>
</evidence>
<protein>
    <submittedName>
        <fullName evidence="9">Subtilisin BL</fullName>
        <ecNumber evidence="9">3.4.21.62</ecNumber>
    </submittedName>
</protein>
<evidence type="ECO:0000256" key="7">
    <source>
        <dbReference type="SAM" id="SignalP"/>
    </source>
</evidence>
<dbReference type="Gene3D" id="3.40.50.200">
    <property type="entry name" value="Peptidase S8/S53 domain"/>
    <property type="match status" value="2"/>
</dbReference>
<feature type="active site" description="Charge relay system" evidence="5">
    <location>
        <position position="96"/>
    </location>
</feature>
<dbReference type="SUPFAM" id="SSF52743">
    <property type="entry name" value="Subtilisin-like"/>
    <property type="match status" value="1"/>
</dbReference>
<organism evidence="9 10">
    <name type="scientific">Koleobacter methoxysyntrophicus</name>
    <dbReference type="NCBI Taxonomy" id="2751313"/>
    <lineage>
        <taxon>Bacteria</taxon>
        <taxon>Bacillati</taxon>
        <taxon>Bacillota</taxon>
        <taxon>Clostridia</taxon>
        <taxon>Koleobacterales</taxon>
        <taxon>Koleobacteraceae</taxon>
        <taxon>Koleobacter</taxon>
    </lineage>
</organism>
<feature type="chain" id="PRO_5039678607" evidence="7">
    <location>
        <begin position="24"/>
        <end position="1055"/>
    </location>
</feature>
<gene>
    <name evidence="9" type="ORF">H0A61_00772</name>
</gene>
<dbReference type="InterPro" id="IPR050131">
    <property type="entry name" value="Peptidase_S8_subtilisin-like"/>
</dbReference>
<accession>A0A8A0RLF5</accession>
<dbReference type="InterPro" id="IPR023828">
    <property type="entry name" value="Peptidase_S8_Ser-AS"/>
</dbReference>
<dbReference type="InterPro" id="IPR036852">
    <property type="entry name" value="Peptidase_S8/S53_dom_sf"/>
</dbReference>
<evidence type="ECO:0000259" key="8">
    <source>
        <dbReference type="Pfam" id="PF00082"/>
    </source>
</evidence>
<dbReference type="PRINTS" id="PR00723">
    <property type="entry name" value="SUBTILISIN"/>
</dbReference>
<dbReference type="PROSITE" id="PS00136">
    <property type="entry name" value="SUBTILASE_ASP"/>
    <property type="match status" value="1"/>
</dbReference>
<dbReference type="PANTHER" id="PTHR43806">
    <property type="entry name" value="PEPTIDASE S8"/>
    <property type="match status" value="1"/>
</dbReference>
<dbReference type="PROSITE" id="PS51892">
    <property type="entry name" value="SUBTILASE"/>
    <property type="match status" value="1"/>
</dbReference>
<keyword evidence="4 5" id="KW-0720">Serine protease</keyword>
<evidence type="ECO:0000256" key="6">
    <source>
        <dbReference type="RuleBase" id="RU003355"/>
    </source>
</evidence>
<evidence type="ECO:0000256" key="3">
    <source>
        <dbReference type="ARBA" id="ARBA00022801"/>
    </source>
</evidence>
<evidence type="ECO:0000313" key="9">
    <source>
        <dbReference type="EMBL" id="QSQ08450.1"/>
    </source>
</evidence>
<keyword evidence="10" id="KW-1185">Reference proteome</keyword>
<dbReference type="Pfam" id="PF00082">
    <property type="entry name" value="Peptidase_S8"/>
    <property type="match status" value="1"/>
</dbReference>
<evidence type="ECO:0000256" key="2">
    <source>
        <dbReference type="ARBA" id="ARBA00022670"/>
    </source>
</evidence>
<feature type="signal peptide" evidence="7">
    <location>
        <begin position="1"/>
        <end position="23"/>
    </location>
</feature>
<dbReference type="PROSITE" id="PS00138">
    <property type="entry name" value="SUBTILASE_SER"/>
    <property type="match status" value="1"/>
</dbReference>
<dbReference type="Proteomes" id="UP000662904">
    <property type="component" value="Chromosome"/>
</dbReference>
<dbReference type="InterPro" id="IPR000209">
    <property type="entry name" value="Peptidase_S8/S53_dom"/>
</dbReference>
<reference evidence="9" key="1">
    <citation type="submission" date="2020-07" db="EMBL/GenBank/DDBJ databases">
        <title>Koleobacter methoxysyntrophicus gen. nov., sp. nov., a novel anaerobic bacterium isolated from deep subsurface oil field and proposal of Koleobacterales ord. nov. in the phylum Firmicutes.</title>
        <authorList>
            <person name="Sakamoto S."/>
            <person name="Tamaki H."/>
        </authorList>
    </citation>
    <scope>NUCLEOTIDE SEQUENCE</scope>
    <source>
        <strain evidence="9">NRmbB1</strain>
    </source>
</reference>
<keyword evidence="3 5" id="KW-0378">Hydrolase</keyword>
<evidence type="ECO:0000256" key="1">
    <source>
        <dbReference type="ARBA" id="ARBA00011073"/>
    </source>
</evidence>
<feature type="active site" description="Charge relay system" evidence="5">
    <location>
        <position position="448"/>
    </location>
</feature>
<dbReference type="EMBL" id="CP059066">
    <property type="protein sequence ID" value="QSQ08450.1"/>
    <property type="molecule type" value="Genomic_DNA"/>
</dbReference>
<keyword evidence="2 5" id="KW-0645">Protease</keyword>
<feature type="domain" description="Peptidase S8/S53" evidence="8">
    <location>
        <begin position="87"/>
        <end position="499"/>
    </location>
</feature>
<dbReference type="InterPro" id="IPR022398">
    <property type="entry name" value="Peptidase_S8_His-AS"/>
</dbReference>
<evidence type="ECO:0000256" key="4">
    <source>
        <dbReference type="ARBA" id="ARBA00022825"/>
    </source>
</evidence>
<proteinExistence type="inferred from homology"/>
<name>A0A8A0RLF5_9FIRM</name>
<keyword evidence="7" id="KW-0732">Signal</keyword>